<accession>A0A8S5SJ56</accession>
<evidence type="ECO:0000313" key="1">
    <source>
        <dbReference type="EMBL" id="DAF50695.1"/>
    </source>
</evidence>
<reference evidence="1" key="1">
    <citation type="journal article" date="2021" name="Proc. Natl. Acad. Sci. U.S.A.">
        <title>A Catalog of Tens of Thousands of Viruses from Human Metagenomes Reveals Hidden Associations with Chronic Diseases.</title>
        <authorList>
            <person name="Tisza M.J."/>
            <person name="Buck C.B."/>
        </authorList>
    </citation>
    <scope>NUCLEOTIDE SEQUENCE</scope>
    <source>
        <strain evidence="1">Ct04y17</strain>
    </source>
</reference>
<protein>
    <submittedName>
        <fullName evidence="1">Uncharacterized protein</fullName>
    </submittedName>
</protein>
<organism evidence="1">
    <name type="scientific">Myoviridae sp. ct04y17</name>
    <dbReference type="NCBI Taxonomy" id="2827652"/>
    <lineage>
        <taxon>Viruses</taxon>
        <taxon>Duplodnaviria</taxon>
        <taxon>Heunggongvirae</taxon>
        <taxon>Uroviricota</taxon>
        <taxon>Caudoviricetes</taxon>
    </lineage>
</organism>
<name>A0A8S5SJ56_9CAUD</name>
<dbReference type="EMBL" id="BK032600">
    <property type="protein sequence ID" value="DAF50695.1"/>
    <property type="molecule type" value="Genomic_DNA"/>
</dbReference>
<proteinExistence type="predicted"/>
<sequence length="53" mass="6200">MVDPSCIRHIPLFLMVPKSPLNKPRSLNQLSFIPISSPRSIFCGLFCKYRRFF</sequence>